<proteinExistence type="predicted"/>
<organism evidence="2 3">
    <name type="scientific">Luteolibacter algae</name>
    <dbReference type="NCBI Taxonomy" id="454151"/>
    <lineage>
        <taxon>Bacteria</taxon>
        <taxon>Pseudomonadati</taxon>
        <taxon>Verrucomicrobiota</taxon>
        <taxon>Verrucomicrobiia</taxon>
        <taxon>Verrucomicrobiales</taxon>
        <taxon>Verrucomicrobiaceae</taxon>
        <taxon>Luteolibacter</taxon>
    </lineage>
</organism>
<keyword evidence="1" id="KW-0472">Membrane</keyword>
<gene>
    <name evidence="2" type="ORF">ACFSSA_05040</name>
</gene>
<keyword evidence="1" id="KW-1133">Transmembrane helix</keyword>
<dbReference type="Proteomes" id="UP001597375">
    <property type="component" value="Unassembled WGS sequence"/>
</dbReference>
<evidence type="ECO:0000313" key="2">
    <source>
        <dbReference type="EMBL" id="MFD2256034.1"/>
    </source>
</evidence>
<sequence>MNHPQIPSGKKNGFLLLEVVLALGIFGIACTGLAVAFHRMADAASMAQNEMRITRILDSALTEQLTFPTLEEGVSQIPVEGTDIELDVIVTPIEDLENQDGELLQDMFHVKVTANWFEAGAWQSRSVETWRNNLMYQP</sequence>
<keyword evidence="3" id="KW-1185">Reference proteome</keyword>
<dbReference type="RefSeq" id="WP_386818917.1">
    <property type="nucleotide sequence ID" value="NZ_JBHUIT010000003.1"/>
</dbReference>
<evidence type="ECO:0000256" key="1">
    <source>
        <dbReference type="SAM" id="Phobius"/>
    </source>
</evidence>
<comment type="caution">
    <text evidence="2">The sequence shown here is derived from an EMBL/GenBank/DDBJ whole genome shotgun (WGS) entry which is preliminary data.</text>
</comment>
<dbReference type="EMBL" id="JBHUIT010000003">
    <property type="protein sequence ID" value="MFD2256034.1"/>
    <property type="molecule type" value="Genomic_DNA"/>
</dbReference>
<feature type="transmembrane region" description="Helical" evidence="1">
    <location>
        <begin position="14"/>
        <end position="37"/>
    </location>
</feature>
<evidence type="ECO:0000313" key="3">
    <source>
        <dbReference type="Proteomes" id="UP001597375"/>
    </source>
</evidence>
<reference evidence="3" key="1">
    <citation type="journal article" date="2019" name="Int. J. Syst. Evol. Microbiol.">
        <title>The Global Catalogue of Microorganisms (GCM) 10K type strain sequencing project: providing services to taxonomists for standard genome sequencing and annotation.</title>
        <authorList>
            <consortium name="The Broad Institute Genomics Platform"/>
            <consortium name="The Broad Institute Genome Sequencing Center for Infectious Disease"/>
            <person name="Wu L."/>
            <person name="Ma J."/>
        </authorList>
    </citation>
    <scope>NUCLEOTIDE SEQUENCE [LARGE SCALE GENOMIC DNA]</scope>
    <source>
        <strain evidence="3">CGMCC 4.7106</strain>
    </source>
</reference>
<name>A0ABW5D7Q2_9BACT</name>
<protein>
    <submittedName>
        <fullName evidence="2">Type II secretion system protein</fullName>
    </submittedName>
</protein>
<accession>A0ABW5D7Q2</accession>
<keyword evidence="1" id="KW-0812">Transmembrane</keyword>